<dbReference type="InterPro" id="IPR041166">
    <property type="entry name" value="Rubredoxin_2"/>
</dbReference>
<keyword evidence="4 13" id="KW-0863">Zinc-finger</keyword>
<accession>A0A937AEC9</accession>
<keyword evidence="1 11" id="KW-0479">Metal-binding</keyword>
<name>A0A937AEC9_9HYPH</name>
<evidence type="ECO:0000256" key="7">
    <source>
        <dbReference type="ARBA" id="ARBA00022840"/>
    </source>
</evidence>
<dbReference type="InterPro" id="IPR003593">
    <property type="entry name" value="AAA+_ATPase"/>
</dbReference>
<comment type="function">
    <text evidence="13">DNA-dependent ATPase involved in processing of recombination intermediates, plays a role in repairing DNA breaks. Stimulates the branch migration of RecA-mediated strand transfer reactions, allowing the 3' invading strand to extend heteroduplex DNA faster. Binds ssDNA in the presence of ADP but not other nucleotides, has ATPase activity that is stimulated by ssDNA and various branched DNA structures, but inhibited by SSB. Does not have RecA's homology-searching function.</text>
</comment>
<evidence type="ECO:0000313" key="16">
    <source>
        <dbReference type="Proteomes" id="UP000736856"/>
    </source>
</evidence>
<evidence type="ECO:0000256" key="12">
    <source>
        <dbReference type="NCBIfam" id="TIGR00416"/>
    </source>
</evidence>
<keyword evidence="8 11" id="KW-0346">Stress response</keyword>
<dbReference type="InterPro" id="IPR014721">
    <property type="entry name" value="Ribsml_uS5_D2-typ_fold_subgr"/>
</dbReference>
<evidence type="ECO:0000256" key="5">
    <source>
        <dbReference type="ARBA" id="ARBA00022801"/>
    </source>
</evidence>
<protein>
    <recommendedName>
        <fullName evidence="11 12">DNA repair protein RadA</fullName>
    </recommendedName>
</protein>
<dbReference type="HAMAP" id="MF_01498">
    <property type="entry name" value="RadA_bact"/>
    <property type="match status" value="1"/>
</dbReference>
<keyword evidence="3 11" id="KW-0227">DNA damage</keyword>
<dbReference type="GO" id="GO:0004252">
    <property type="term" value="F:serine-type endopeptidase activity"/>
    <property type="evidence" value="ECO:0007669"/>
    <property type="project" value="InterPro"/>
</dbReference>
<dbReference type="GO" id="GO:0005524">
    <property type="term" value="F:ATP binding"/>
    <property type="evidence" value="ECO:0007669"/>
    <property type="project" value="UniProtKB-UniRule"/>
</dbReference>
<evidence type="ECO:0000256" key="3">
    <source>
        <dbReference type="ARBA" id="ARBA00022763"/>
    </source>
</evidence>
<dbReference type="InterPro" id="IPR004504">
    <property type="entry name" value="DNA_repair_RadA"/>
</dbReference>
<dbReference type="GO" id="GO:0003684">
    <property type="term" value="F:damaged DNA binding"/>
    <property type="evidence" value="ECO:0007669"/>
    <property type="project" value="InterPro"/>
</dbReference>
<evidence type="ECO:0000256" key="13">
    <source>
        <dbReference type="RuleBase" id="RU003555"/>
    </source>
</evidence>
<dbReference type="GO" id="GO:0000725">
    <property type="term" value="P:recombinational repair"/>
    <property type="evidence" value="ECO:0007669"/>
    <property type="project" value="UniProtKB-UniRule"/>
</dbReference>
<evidence type="ECO:0000259" key="14">
    <source>
        <dbReference type="PROSITE" id="PS50162"/>
    </source>
</evidence>
<dbReference type="InterPro" id="IPR027417">
    <property type="entry name" value="P-loop_NTPase"/>
</dbReference>
<dbReference type="Pfam" id="PF13481">
    <property type="entry name" value="AAA_25"/>
    <property type="match status" value="1"/>
</dbReference>
<feature type="binding site" evidence="11">
    <location>
        <begin position="97"/>
        <end position="104"/>
    </location>
    <ligand>
        <name>ATP</name>
        <dbReference type="ChEBI" id="CHEBI:30616"/>
    </ligand>
</feature>
<dbReference type="EMBL" id="SEOL01000001">
    <property type="protein sequence ID" value="MBL0848543.1"/>
    <property type="molecule type" value="Genomic_DNA"/>
</dbReference>
<dbReference type="GO" id="GO:0006508">
    <property type="term" value="P:proteolysis"/>
    <property type="evidence" value="ECO:0007669"/>
    <property type="project" value="InterPro"/>
</dbReference>
<keyword evidence="6 13" id="KW-0862">Zinc</keyword>
<dbReference type="PRINTS" id="PR01874">
    <property type="entry name" value="DNAREPAIRADA"/>
</dbReference>
<evidence type="ECO:0000256" key="6">
    <source>
        <dbReference type="ARBA" id="ARBA00022833"/>
    </source>
</evidence>
<dbReference type="GO" id="GO:0005829">
    <property type="term" value="C:cytosol"/>
    <property type="evidence" value="ECO:0007669"/>
    <property type="project" value="TreeGrafter"/>
</dbReference>
<feature type="short sequence motif" description="RadA KNRFG motif" evidence="11">
    <location>
        <begin position="258"/>
        <end position="262"/>
    </location>
</feature>
<evidence type="ECO:0000256" key="4">
    <source>
        <dbReference type="ARBA" id="ARBA00022771"/>
    </source>
</evidence>
<dbReference type="Gene3D" id="3.30.230.10">
    <property type="match status" value="1"/>
</dbReference>
<dbReference type="Proteomes" id="UP000736856">
    <property type="component" value="Unassembled WGS sequence"/>
</dbReference>
<keyword evidence="10 11" id="KW-0234">DNA repair</keyword>
<dbReference type="Pfam" id="PF05362">
    <property type="entry name" value="Lon_C"/>
    <property type="match status" value="1"/>
</dbReference>
<evidence type="ECO:0000256" key="1">
    <source>
        <dbReference type="ARBA" id="ARBA00022723"/>
    </source>
</evidence>
<dbReference type="Pfam" id="PF18073">
    <property type="entry name" value="Zn_ribbon_LapB"/>
    <property type="match status" value="1"/>
</dbReference>
<dbReference type="GO" id="GO:0140664">
    <property type="term" value="F:ATP-dependent DNA damage sensor activity"/>
    <property type="evidence" value="ECO:0007669"/>
    <property type="project" value="InterPro"/>
</dbReference>
<evidence type="ECO:0000256" key="8">
    <source>
        <dbReference type="ARBA" id="ARBA00023016"/>
    </source>
</evidence>
<comment type="domain">
    <text evidence="11">The middle region has homology to RecA with ATPase motifs including the RadA KNRFG motif, while the C-terminus is homologous to Lon protease.</text>
</comment>
<dbReference type="SUPFAM" id="SSF52540">
    <property type="entry name" value="P-loop containing nucleoside triphosphate hydrolases"/>
    <property type="match status" value="1"/>
</dbReference>
<dbReference type="SUPFAM" id="SSF54211">
    <property type="entry name" value="Ribosomal protein S5 domain 2-like"/>
    <property type="match status" value="1"/>
</dbReference>
<evidence type="ECO:0000256" key="10">
    <source>
        <dbReference type="ARBA" id="ARBA00023204"/>
    </source>
</evidence>
<keyword evidence="2 11" id="KW-0547">Nucleotide-binding</keyword>
<feature type="domain" description="RecA family profile 1" evidence="14">
    <location>
        <begin position="68"/>
        <end position="218"/>
    </location>
</feature>
<organism evidence="15 16">
    <name type="scientific">Candidatus Liberibacter ctenarytainae</name>
    <dbReference type="NCBI Taxonomy" id="2020335"/>
    <lineage>
        <taxon>Bacteria</taxon>
        <taxon>Pseudomonadati</taxon>
        <taxon>Pseudomonadota</taxon>
        <taxon>Alphaproteobacteria</taxon>
        <taxon>Hyphomicrobiales</taxon>
        <taxon>Rhizobiaceae</taxon>
        <taxon>Liberibacter</taxon>
    </lineage>
</organism>
<dbReference type="PANTHER" id="PTHR32472:SF10">
    <property type="entry name" value="DNA REPAIR PROTEIN RADA-LIKE PROTEIN"/>
    <property type="match status" value="1"/>
</dbReference>
<comment type="function">
    <text evidence="11">Plays a role in repairing double-strand DNA breaks, probably involving stabilizing or processing branched DNA or blocked replication forks.</text>
</comment>
<dbReference type="InterPro" id="IPR020588">
    <property type="entry name" value="RecA_ATP-bd"/>
</dbReference>
<dbReference type="InterPro" id="IPR020568">
    <property type="entry name" value="Ribosomal_Su5_D2-typ_SF"/>
</dbReference>
<reference evidence="15" key="1">
    <citation type="submission" date="2019-02" db="EMBL/GenBank/DDBJ databases">
        <title>A novel Candidatus Liberibacter species associated with the New Zealand native fuchsia psyllid, Ctenarytaina fuchsiae.</title>
        <authorList>
            <person name="Thompson S.M."/>
            <person name="Jorgensen N."/>
            <person name="David C."/>
            <person name="Bulman S.R."/>
            <person name="Smith G.R."/>
        </authorList>
    </citation>
    <scope>NUCLEOTIDE SEQUENCE</scope>
    <source>
        <strain evidence="15">Oxford</strain>
    </source>
</reference>
<keyword evidence="5" id="KW-0378">Hydrolase</keyword>
<evidence type="ECO:0000256" key="9">
    <source>
        <dbReference type="ARBA" id="ARBA00023125"/>
    </source>
</evidence>
<evidence type="ECO:0000256" key="2">
    <source>
        <dbReference type="ARBA" id="ARBA00022741"/>
    </source>
</evidence>
<gene>
    <name evidence="11 15" type="primary">radA</name>
    <name evidence="15" type="ORF">EU981_00335</name>
</gene>
<dbReference type="AlphaFoldDB" id="A0A937AEC9"/>
<dbReference type="CDD" id="cd01121">
    <property type="entry name" value="RadA_SMS_N"/>
    <property type="match status" value="1"/>
</dbReference>
<dbReference type="PANTHER" id="PTHR32472">
    <property type="entry name" value="DNA REPAIR PROTEIN RADA"/>
    <property type="match status" value="1"/>
</dbReference>
<dbReference type="InterPro" id="IPR008269">
    <property type="entry name" value="Lon_proteolytic"/>
</dbReference>
<dbReference type="NCBIfam" id="TIGR00416">
    <property type="entry name" value="sms"/>
    <property type="match status" value="1"/>
</dbReference>
<sequence length="466" mass="51186">MAKIRLQYICQNCGEIFAKWTGKCDSCHEWNTITEDNVKTKIDQRANKKIKRGCSVPLVMLSEEPIVEESRIQTHISELDRVTGGGFVRGSVILVGGDPGIGKSTLLMQVAASLSYKKYRIIYISGEEAIGQIRLRAKRLKTIDSNVKIAIETNVEDILATLSDNEKPDLVIIDSIQTLWNQTAESSPGTVIQVRTSVQEMIYYAKTNNVSMVLVGHVTKEGQIAGPRVIEHMVDAVLYFEGGTNNTQYDYRILRSVKNRFGPTDEIGVFEMSDKGLQEVLDPSMIFLSNRDFISPGAAVFAGIEGTRALLVEIQSLVVPTSLGMPRRTVVGWDSSRLAMILAVLEARCNIKLGSYDVHLNVAGGYRISEPAADIAVAAALISSIRSIPLPSDCVYFGEVSLSGSVRSVGHTQQRLKEAEKIGFLSGVFPESAKGSCKYGIIKSQYISNIHNLVTYITNLQDMGKQ</sequence>
<dbReference type="GO" id="GO:0008270">
    <property type="term" value="F:zinc ion binding"/>
    <property type="evidence" value="ECO:0007669"/>
    <property type="project" value="UniProtKB-KW"/>
</dbReference>
<dbReference type="PROSITE" id="PS50162">
    <property type="entry name" value="RECA_2"/>
    <property type="match status" value="1"/>
</dbReference>
<dbReference type="GO" id="GO:0004176">
    <property type="term" value="F:ATP-dependent peptidase activity"/>
    <property type="evidence" value="ECO:0007669"/>
    <property type="project" value="InterPro"/>
</dbReference>
<dbReference type="SMART" id="SM00382">
    <property type="entry name" value="AAA"/>
    <property type="match status" value="1"/>
</dbReference>
<comment type="caution">
    <text evidence="15">The sequence shown here is derived from an EMBL/GenBank/DDBJ whole genome shotgun (WGS) entry which is preliminary data.</text>
</comment>
<keyword evidence="9 11" id="KW-0238">DNA-binding</keyword>
<evidence type="ECO:0000256" key="11">
    <source>
        <dbReference type="HAMAP-Rule" id="MF_01498"/>
    </source>
</evidence>
<comment type="similarity">
    <text evidence="11 13">Belongs to the RecA family. RadA subfamily.</text>
</comment>
<keyword evidence="7 11" id="KW-0067">ATP-binding</keyword>
<dbReference type="Gene3D" id="3.40.50.300">
    <property type="entry name" value="P-loop containing nucleotide triphosphate hydrolases"/>
    <property type="match status" value="1"/>
</dbReference>
<evidence type="ECO:0000313" key="15">
    <source>
        <dbReference type="EMBL" id="MBL0848543.1"/>
    </source>
</evidence>
<proteinExistence type="inferred from homology"/>
<feature type="region of interest" description="Lon-protease-like" evidence="11">
    <location>
        <begin position="357"/>
        <end position="466"/>
    </location>
</feature>
<dbReference type="FunFam" id="3.40.50.300:FF:000050">
    <property type="entry name" value="DNA repair protein RadA"/>
    <property type="match status" value="1"/>
</dbReference>